<dbReference type="EMBL" id="SRYR01000001">
    <property type="protein sequence ID" value="TGY44342.1"/>
    <property type="molecule type" value="Genomic_DNA"/>
</dbReference>
<dbReference type="RefSeq" id="WP_136005463.1">
    <property type="nucleotide sequence ID" value="NZ_SRYR01000001.1"/>
</dbReference>
<proteinExistence type="predicted"/>
<feature type="region of interest" description="Disordered" evidence="1">
    <location>
        <begin position="47"/>
        <end position="72"/>
    </location>
</feature>
<sequence length="203" mass="22000">MGKGDIKKDIAKIVNDKKFLNVVVVVLILAFVLLAISFITNSRKKESAEDKSTKVSSNASSELEKNAETTINNYEENEKAQLKKLLSSIDNVGEVDVMIYFKSGEVKVPATEETTQETVTEETDSQGGKRTNETQNGGSKVVMAGDGSKNEPYILQVNKPEITGVLIVADGASSAKVKYDIQVAVSSLYGISIDKVNVYPMKS</sequence>
<comment type="caution">
    <text evidence="3">The sequence shown here is derived from an EMBL/GenBank/DDBJ whole genome shotgun (WGS) entry which is preliminary data.</text>
</comment>
<dbReference type="Proteomes" id="UP000306888">
    <property type="component" value="Unassembled WGS sequence"/>
</dbReference>
<feature type="compositionally biased region" description="Polar residues" evidence="1">
    <location>
        <begin position="125"/>
        <end position="138"/>
    </location>
</feature>
<protein>
    <submittedName>
        <fullName evidence="3">Stage III sporulation protein AG</fullName>
    </submittedName>
</protein>
<feature type="region of interest" description="Disordered" evidence="1">
    <location>
        <begin position="110"/>
        <end position="140"/>
    </location>
</feature>
<dbReference type="NCBIfam" id="TIGR02830">
    <property type="entry name" value="spore_III_AG"/>
    <property type="match status" value="1"/>
</dbReference>
<keyword evidence="4" id="KW-1185">Reference proteome</keyword>
<dbReference type="OrthoDB" id="1634070at2"/>
<accession>A0A4S2DR38</accession>
<keyword evidence="2" id="KW-0812">Transmembrane</keyword>
<dbReference type="AlphaFoldDB" id="A0A4S2DR38"/>
<name>A0A4S2DR38_9CLOT</name>
<evidence type="ECO:0000313" key="4">
    <source>
        <dbReference type="Proteomes" id="UP000306888"/>
    </source>
</evidence>
<gene>
    <name evidence="3" type="primary">spoIIIAG</name>
    <name evidence="3" type="ORF">E5347_05900</name>
</gene>
<evidence type="ECO:0000256" key="2">
    <source>
        <dbReference type="SAM" id="Phobius"/>
    </source>
</evidence>
<feature type="transmembrane region" description="Helical" evidence="2">
    <location>
        <begin position="20"/>
        <end position="39"/>
    </location>
</feature>
<dbReference type="InterPro" id="IPR014195">
    <property type="entry name" value="Spore_III_AG"/>
</dbReference>
<evidence type="ECO:0000313" key="3">
    <source>
        <dbReference type="EMBL" id="TGY44342.1"/>
    </source>
</evidence>
<organism evidence="3 4">
    <name type="scientific">Clostridium sartagoforme</name>
    <dbReference type="NCBI Taxonomy" id="84031"/>
    <lineage>
        <taxon>Bacteria</taxon>
        <taxon>Bacillati</taxon>
        <taxon>Bacillota</taxon>
        <taxon>Clostridia</taxon>
        <taxon>Eubacteriales</taxon>
        <taxon>Clostridiaceae</taxon>
        <taxon>Clostridium</taxon>
    </lineage>
</organism>
<keyword evidence="2" id="KW-1133">Transmembrane helix</keyword>
<reference evidence="3 4" key="1">
    <citation type="submission" date="2019-04" db="EMBL/GenBank/DDBJ databases">
        <title>Microbes associate with the intestines of laboratory mice.</title>
        <authorList>
            <person name="Navarre W."/>
            <person name="Wong E."/>
            <person name="Huang K."/>
            <person name="Tropini C."/>
            <person name="Ng K."/>
            <person name="Yu B."/>
        </authorList>
    </citation>
    <scope>NUCLEOTIDE SEQUENCE [LARGE SCALE GENOMIC DNA]</scope>
    <source>
        <strain evidence="3 4">NM50_B9-20</strain>
    </source>
</reference>
<keyword evidence="2" id="KW-0472">Membrane</keyword>
<evidence type="ECO:0000256" key="1">
    <source>
        <dbReference type="SAM" id="MobiDB-lite"/>
    </source>
</evidence>